<name>A0A7I7Y8R2_9MYCO</name>
<dbReference type="AlphaFoldDB" id="A0A7I7Y8R2"/>
<keyword evidence="2" id="KW-1185">Reference proteome</keyword>
<protein>
    <submittedName>
        <fullName evidence="1">Uncharacterized protein</fullName>
    </submittedName>
</protein>
<accession>A0A7I7Y8R2</accession>
<dbReference type="EMBL" id="AP022613">
    <property type="protein sequence ID" value="BBZ38007.1"/>
    <property type="molecule type" value="Genomic_DNA"/>
</dbReference>
<evidence type="ECO:0000313" key="1">
    <source>
        <dbReference type="EMBL" id="BBZ38007.1"/>
    </source>
</evidence>
<organism evidence="1 2">
    <name type="scientific">Mycobacterium conspicuum</name>
    <dbReference type="NCBI Taxonomy" id="44010"/>
    <lineage>
        <taxon>Bacteria</taxon>
        <taxon>Bacillati</taxon>
        <taxon>Actinomycetota</taxon>
        <taxon>Actinomycetes</taxon>
        <taxon>Mycobacteriales</taxon>
        <taxon>Mycobacteriaceae</taxon>
        <taxon>Mycobacterium</taxon>
    </lineage>
</organism>
<evidence type="ECO:0000313" key="2">
    <source>
        <dbReference type="Proteomes" id="UP000467385"/>
    </source>
</evidence>
<proteinExistence type="predicted"/>
<sequence length="86" mass="9147">MVVGLMRQVYRVARERDCHIGHQTETAHRGGHGQRSEDVVRSLEGGNATGAGVAQLARTLGGIGEPVQGGEDFNGVSLRKPRNAVD</sequence>
<gene>
    <name evidence="1" type="ORF">MCNS_10700</name>
</gene>
<dbReference type="Proteomes" id="UP000467385">
    <property type="component" value="Chromosome"/>
</dbReference>
<reference evidence="1 2" key="1">
    <citation type="journal article" date="2019" name="Emerg. Microbes Infect.">
        <title>Comprehensive subspecies identification of 175 nontuberculous mycobacteria species based on 7547 genomic profiles.</title>
        <authorList>
            <person name="Matsumoto Y."/>
            <person name="Kinjo T."/>
            <person name="Motooka D."/>
            <person name="Nabeya D."/>
            <person name="Jung N."/>
            <person name="Uechi K."/>
            <person name="Horii T."/>
            <person name="Iida T."/>
            <person name="Fujita J."/>
            <person name="Nakamura S."/>
        </authorList>
    </citation>
    <scope>NUCLEOTIDE SEQUENCE [LARGE SCALE GENOMIC DNA]</scope>
    <source>
        <strain evidence="1 2">JCM 14738</strain>
    </source>
</reference>